<dbReference type="Proteomes" id="UP000190906">
    <property type="component" value="Unassembled WGS sequence"/>
</dbReference>
<evidence type="ECO:0000259" key="7">
    <source>
        <dbReference type="Pfam" id="PF01648"/>
    </source>
</evidence>
<dbReference type="NCBIfam" id="TIGR00556">
    <property type="entry name" value="pantethn_trn"/>
    <property type="match status" value="1"/>
</dbReference>
<dbReference type="GO" id="GO:0000287">
    <property type="term" value="F:magnesium ion binding"/>
    <property type="evidence" value="ECO:0007669"/>
    <property type="project" value="InterPro"/>
</dbReference>
<dbReference type="SUPFAM" id="SSF56214">
    <property type="entry name" value="4'-phosphopantetheinyl transferase"/>
    <property type="match status" value="2"/>
</dbReference>
<feature type="domain" description="4'-phosphopantetheinyl transferase" evidence="7">
    <location>
        <begin position="113"/>
        <end position="218"/>
    </location>
</feature>
<evidence type="ECO:0000313" key="10">
    <source>
        <dbReference type="Proteomes" id="UP000190906"/>
    </source>
</evidence>
<gene>
    <name evidence="9" type="ORF">BW897_02370</name>
</gene>
<keyword evidence="3 9" id="KW-0808">Transferase</keyword>
<dbReference type="GO" id="GO:0017000">
    <property type="term" value="P:antibiotic biosynthetic process"/>
    <property type="evidence" value="ECO:0007669"/>
    <property type="project" value="UniProtKB-KW"/>
</dbReference>
<dbReference type="Pfam" id="PF01648">
    <property type="entry name" value="ACPS"/>
    <property type="match status" value="1"/>
</dbReference>
<reference evidence="9 10" key="1">
    <citation type="submission" date="2017-01" db="EMBL/GenBank/DDBJ databases">
        <title>Bacillus cereus isolates.</title>
        <authorList>
            <person name="Beno S.M."/>
        </authorList>
    </citation>
    <scope>NUCLEOTIDE SEQUENCE [LARGE SCALE GENOMIC DNA]</scope>
    <source>
        <strain evidence="9 10">FSL H8-0485</strain>
    </source>
</reference>
<comment type="similarity">
    <text evidence="2">Belongs to the P-Pant transferase superfamily. Gsp/Sfp/HetI/AcpT family.</text>
</comment>
<dbReference type="InterPro" id="IPR008278">
    <property type="entry name" value="4-PPantetheinyl_Trfase_dom"/>
</dbReference>
<evidence type="ECO:0000256" key="3">
    <source>
        <dbReference type="ARBA" id="ARBA00022679"/>
    </source>
</evidence>
<keyword evidence="4" id="KW-0479">Metal-binding</keyword>
<dbReference type="GO" id="GO:0005829">
    <property type="term" value="C:cytosol"/>
    <property type="evidence" value="ECO:0007669"/>
    <property type="project" value="TreeGrafter"/>
</dbReference>
<dbReference type="PANTHER" id="PTHR12215">
    <property type="entry name" value="PHOSPHOPANTETHEINE TRANSFERASE"/>
    <property type="match status" value="1"/>
</dbReference>
<evidence type="ECO:0000256" key="6">
    <source>
        <dbReference type="ARBA" id="ARBA00023194"/>
    </source>
</evidence>
<dbReference type="InterPro" id="IPR037143">
    <property type="entry name" value="4-PPantetheinyl_Trfase_dom_sf"/>
</dbReference>
<dbReference type="EMBL" id="MUAJ01000001">
    <property type="protein sequence ID" value="OOR14923.1"/>
    <property type="molecule type" value="Genomic_DNA"/>
</dbReference>
<protein>
    <submittedName>
        <fullName evidence="9">4-phosphopantetheinyl transferase</fullName>
    </submittedName>
</protein>
<evidence type="ECO:0000256" key="1">
    <source>
        <dbReference type="ARBA" id="ARBA00001946"/>
    </source>
</evidence>
<accession>A0A150C9J8</accession>
<feature type="domain" description="4'-phosphopantetheinyl transferase N-terminal" evidence="8">
    <location>
        <begin position="23"/>
        <end position="105"/>
    </location>
</feature>
<dbReference type="GO" id="GO:0008897">
    <property type="term" value="F:holo-[acyl-carrier-protein] synthase activity"/>
    <property type="evidence" value="ECO:0007669"/>
    <property type="project" value="InterPro"/>
</dbReference>
<dbReference type="InterPro" id="IPR004568">
    <property type="entry name" value="Ppantetheine-prot_Trfase_dom"/>
</dbReference>
<evidence type="ECO:0000259" key="8">
    <source>
        <dbReference type="Pfam" id="PF22624"/>
    </source>
</evidence>
<dbReference type="Pfam" id="PF22624">
    <property type="entry name" value="AASDHPPT_N"/>
    <property type="match status" value="1"/>
</dbReference>
<name>A0A150C9J8_BACCE</name>
<evidence type="ECO:0000256" key="2">
    <source>
        <dbReference type="ARBA" id="ARBA00010990"/>
    </source>
</evidence>
<evidence type="ECO:0000256" key="4">
    <source>
        <dbReference type="ARBA" id="ARBA00022723"/>
    </source>
</evidence>
<keyword evidence="6" id="KW-0045">Antibiotic biosynthesis</keyword>
<dbReference type="GO" id="GO:0019878">
    <property type="term" value="P:lysine biosynthetic process via aminoadipic acid"/>
    <property type="evidence" value="ECO:0007669"/>
    <property type="project" value="TreeGrafter"/>
</dbReference>
<dbReference type="Gene3D" id="3.90.470.20">
    <property type="entry name" value="4'-phosphopantetheinyl transferase domain"/>
    <property type="match status" value="2"/>
</dbReference>
<dbReference type="InterPro" id="IPR050559">
    <property type="entry name" value="P-Pant_transferase_sf"/>
</dbReference>
<dbReference type="InterPro" id="IPR055066">
    <property type="entry name" value="AASDHPPT_N"/>
</dbReference>
<comment type="caution">
    <text evidence="9">The sequence shown here is derived from an EMBL/GenBank/DDBJ whole genome shotgun (WGS) entry which is preliminary data.</text>
</comment>
<comment type="cofactor">
    <cofactor evidence="1">
        <name>Mg(2+)</name>
        <dbReference type="ChEBI" id="CHEBI:18420"/>
    </cofactor>
</comment>
<sequence length="239" mass="28261">MKKIDSYLEIIAVKLGILLPYKDIELKLTELPKNERERILRFHKLEDQQRTLLAHLCIRKRLQRLLLIPADTISIKRDRTGRPFLNKYHGWKGDFNLSHSEEWIICGLASTGRIGVDIEKIQPIDLSVTELCFTQEEIDYFQYIPHDRQLSFFFDIWTLKESFVKAIGKGLLYPLDSFGFNMDDWSQNKITLRNTNSDFSQFYFCLNRLEQNYTIAVCYTDLEQINNSSIKILDYSEFL</sequence>
<proteinExistence type="inferred from homology"/>
<organism evidence="9 10">
    <name type="scientific">Bacillus cereus</name>
    <dbReference type="NCBI Taxonomy" id="1396"/>
    <lineage>
        <taxon>Bacteria</taxon>
        <taxon>Bacillati</taxon>
        <taxon>Bacillota</taxon>
        <taxon>Bacilli</taxon>
        <taxon>Bacillales</taxon>
        <taxon>Bacillaceae</taxon>
        <taxon>Bacillus</taxon>
        <taxon>Bacillus cereus group</taxon>
    </lineage>
</organism>
<keyword evidence="5" id="KW-0460">Magnesium</keyword>
<evidence type="ECO:0000313" key="9">
    <source>
        <dbReference type="EMBL" id="OOR14923.1"/>
    </source>
</evidence>
<dbReference type="PANTHER" id="PTHR12215:SF10">
    <property type="entry name" value="L-AMINOADIPATE-SEMIALDEHYDE DEHYDROGENASE-PHOSPHOPANTETHEINYL TRANSFERASE"/>
    <property type="match status" value="1"/>
</dbReference>
<evidence type="ECO:0000256" key="5">
    <source>
        <dbReference type="ARBA" id="ARBA00022842"/>
    </source>
</evidence>
<dbReference type="AlphaFoldDB" id="A0A150C9J8"/>
<dbReference type="RefSeq" id="WP_002141318.1">
    <property type="nucleotide sequence ID" value="NZ_MUAJ01000001.1"/>
</dbReference>
<dbReference type="GO" id="GO:0006633">
    <property type="term" value="P:fatty acid biosynthetic process"/>
    <property type="evidence" value="ECO:0007669"/>
    <property type="project" value="InterPro"/>
</dbReference>